<dbReference type="HOGENOM" id="CLU_010194_2_0_1"/>
<accession>B4KPV2</accession>
<proteinExistence type="predicted"/>
<protein>
    <submittedName>
        <fullName evidence="2">Uncharacterized protein, isoform A</fullName>
        <ecNumber evidence="2 3">1.-.-.-</ecNumber>
    </submittedName>
    <submittedName>
        <fullName evidence="3">Uncharacterized protein, isoform B</fullName>
    </submittedName>
</protein>
<dbReference type="GO" id="GO:0016491">
    <property type="term" value="F:oxidoreductase activity"/>
    <property type="evidence" value="ECO:0007669"/>
    <property type="project" value="UniProtKB-KW"/>
</dbReference>
<reference evidence="2 4" key="1">
    <citation type="journal article" date="2007" name="Nature">
        <title>Evolution of genes and genomes on the Drosophila phylogeny.</title>
        <authorList>
            <consortium name="Drosophila 12 Genomes Consortium"/>
            <person name="Clark A.G."/>
            <person name="Eisen M.B."/>
            <person name="Smith D.R."/>
            <person name="Bergman C.M."/>
            <person name="Oliver B."/>
            <person name="Markow T.A."/>
            <person name="Kaufman T.C."/>
            <person name="Kellis M."/>
            <person name="Gelbart W."/>
            <person name="Iyer V.N."/>
            <person name="Pollard D.A."/>
            <person name="Sackton T.B."/>
            <person name="Larracuente A.M."/>
            <person name="Singh N.D."/>
            <person name="Abad J.P."/>
            <person name="Abt D.N."/>
            <person name="Adryan B."/>
            <person name="Aguade M."/>
            <person name="Akashi H."/>
            <person name="Anderson W.W."/>
            <person name="Aquadro C.F."/>
            <person name="Ardell D.H."/>
            <person name="Arguello R."/>
            <person name="Artieri C.G."/>
            <person name="Barbash D.A."/>
            <person name="Barker D."/>
            <person name="Barsanti P."/>
            <person name="Batterham P."/>
            <person name="Batzoglou S."/>
            <person name="Begun D."/>
            <person name="Bhutkar A."/>
            <person name="Blanco E."/>
            <person name="Bosak S.A."/>
            <person name="Bradley R.K."/>
            <person name="Brand A.D."/>
            <person name="Brent M.R."/>
            <person name="Brooks A.N."/>
            <person name="Brown R.H."/>
            <person name="Butlin R.K."/>
            <person name="Caggese C."/>
            <person name="Calvi B.R."/>
            <person name="Bernardo de Carvalho A."/>
            <person name="Caspi A."/>
            <person name="Castrezana S."/>
            <person name="Celniker S.E."/>
            <person name="Chang J.L."/>
            <person name="Chapple C."/>
            <person name="Chatterji S."/>
            <person name="Chinwalla A."/>
            <person name="Civetta A."/>
            <person name="Clifton S.W."/>
            <person name="Comeron J.M."/>
            <person name="Costello J.C."/>
            <person name="Coyne J.A."/>
            <person name="Daub J."/>
            <person name="David R.G."/>
            <person name="Delcher A.L."/>
            <person name="Delehaunty K."/>
            <person name="Do C.B."/>
            <person name="Ebling H."/>
            <person name="Edwards K."/>
            <person name="Eickbush T."/>
            <person name="Evans J.D."/>
            <person name="Filipski A."/>
            <person name="Findeiss S."/>
            <person name="Freyhult E."/>
            <person name="Fulton L."/>
            <person name="Fulton R."/>
            <person name="Garcia A.C."/>
            <person name="Gardiner A."/>
            <person name="Garfield D.A."/>
            <person name="Garvin B.E."/>
            <person name="Gibson G."/>
            <person name="Gilbert D."/>
            <person name="Gnerre S."/>
            <person name="Godfrey J."/>
            <person name="Good R."/>
            <person name="Gotea V."/>
            <person name="Gravely B."/>
            <person name="Greenberg A.J."/>
            <person name="Griffiths-Jones S."/>
            <person name="Gross S."/>
            <person name="Guigo R."/>
            <person name="Gustafson E.A."/>
            <person name="Haerty W."/>
            <person name="Hahn M.W."/>
            <person name="Halligan D.L."/>
            <person name="Halpern A.L."/>
            <person name="Halter G.M."/>
            <person name="Han M.V."/>
            <person name="Heger A."/>
            <person name="Hillier L."/>
            <person name="Hinrichs A.S."/>
            <person name="Holmes I."/>
            <person name="Hoskins R.A."/>
            <person name="Hubisz M.J."/>
            <person name="Hultmark D."/>
            <person name="Huntley M.A."/>
            <person name="Jaffe D.B."/>
            <person name="Jagadeeshan S."/>
            <person name="Jeck W.R."/>
            <person name="Johnson J."/>
            <person name="Jones C.D."/>
            <person name="Jordan W.C."/>
            <person name="Karpen G.H."/>
            <person name="Kataoka E."/>
            <person name="Keightley P.D."/>
            <person name="Kheradpour P."/>
            <person name="Kirkness E.F."/>
            <person name="Koerich L.B."/>
            <person name="Kristiansen K."/>
            <person name="Kudrna D."/>
            <person name="Kulathinal R.J."/>
            <person name="Kumar S."/>
            <person name="Kwok R."/>
            <person name="Lander E."/>
            <person name="Langley C.H."/>
            <person name="Lapoint R."/>
            <person name="Lazzaro B.P."/>
            <person name="Lee S.J."/>
            <person name="Levesque L."/>
            <person name="Li R."/>
            <person name="Lin C.F."/>
            <person name="Lin M.F."/>
            <person name="Lindblad-Toh K."/>
            <person name="Llopart A."/>
            <person name="Long M."/>
            <person name="Low L."/>
            <person name="Lozovsky E."/>
            <person name="Lu J."/>
            <person name="Luo M."/>
            <person name="Machado C.A."/>
            <person name="Makalowski W."/>
            <person name="Marzo M."/>
            <person name="Matsuda M."/>
            <person name="Matzkin L."/>
            <person name="McAllister B."/>
            <person name="McBride C.S."/>
            <person name="McKernan B."/>
            <person name="McKernan K."/>
            <person name="Mendez-Lago M."/>
            <person name="Minx P."/>
            <person name="Mollenhauer M.U."/>
            <person name="Montooth K."/>
            <person name="Mount S.M."/>
            <person name="Mu X."/>
            <person name="Myers E."/>
            <person name="Negre B."/>
            <person name="Newfeld S."/>
            <person name="Nielsen R."/>
            <person name="Noor M.A."/>
            <person name="O'Grady P."/>
            <person name="Pachter L."/>
            <person name="Papaceit M."/>
            <person name="Parisi M.J."/>
            <person name="Parisi M."/>
            <person name="Parts L."/>
            <person name="Pedersen J.S."/>
            <person name="Pesole G."/>
            <person name="Phillippy A.M."/>
            <person name="Ponting C.P."/>
            <person name="Pop M."/>
            <person name="Porcelli D."/>
            <person name="Powell J.R."/>
            <person name="Prohaska S."/>
            <person name="Pruitt K."/>
            <person name="Puig M."/>
            <person name="Quesneville H."/>
            <person name="Ram K.R."/>
            <person name="Rand D."/>
            <person name="Rasmussen M.D."/>
            <person name="Reed L.K."/>
            <person name="Reenan R."/>
            <person name="Reily A."/>
            <person name="Remington K.A."/>
            <person name="Rieger T.T."/>
            <person name="Ritchie M.G."/>
            <person name="Robin C."/>
            <person name="Rogers Y.H."/>
            <person name="Rohde C."/>
            <person name="Rozas J."/>
            <person name="Rubenfield M.J."/>
            <person name="Ruiz A."/>
            <person name="Russo S."/>
            <person name="Salzberg S.L."/>
            <person name="Sanchez-Gracia A."/>
            <person name="Saranga D.J."/>
            <person name="Sato H."/>
            <person name="Schaeffer S.W."/>
            <person name="Schatz M.C."/>
            <person name="Schlenke T."/>
            <person name="Schwartz R."/>
            <person name="Segarra C."/>
            <person name="Singh R.S."/>
            <person name="Sirot L."/>
            <person name="Sirota M."/>
            <person name="Sisneros N.B."/>
            <person name="Smith C.D."/>
            <person name="Smith T.F."/>
            <person name="Spieth J."/>
            <person name="Stage D.E."/>
            <person name="Stark A."/>
            <person name="Stephan W."/>
            <person name="Strausberg R.L."/>
            <person name="Strempel S."/>
            <person name="Sturgill D."/>
            <person name="Sutton G."/>
            <person name="Sutton G.G."/>
            <person name="Tao W."/>
            <person name="Teichmann S."/>
            <person name="Tobari Y.N."/>
            <person name="Tomimura Y."/>
            <person name="Tsolas J.M."/>
            <person name="Valente V.L."/>
            <person name="Venter E."/>
            <person name="Venter J.C."/>
            <person name="Vicario S."/>
            <person name="Vieira F.G."/>
            <person name="Vilella A.J."/>
            <person name="Villasante A."/>
            <person name="Walenz B."/>
            <person name="Wang J."/>
            <person name="Wasserman M."/>
            <person name="Watts T."/>
            <person name="Wilson D."/>
            <person name="Wilson R.K."/>
            <person name="Wing R.A."/>
            <person name="Wolfner M.F."/>
            <person name="Wong A."/>
            <person name="Wong G.K."/>
            <person name="Wu C.I."/>
            <person name="Wu G."/>
            <person name="Yamamoto D."/>
            <person name="Yang H.P."/>
            <person name="Yang S.P."/>
            <person name="Yorke J.A."/>
            <person name="Yoshida K."/>
            <person name="Zdobnov E."/>
            <person name="Zhang P."/>
            <person name="Zhang Y."/>
            <person name="Zimin A.V."/>
            <person name="Baldwin J."/>
            <person name="Abdouelleil A."/>
            <person name="Abdulkadir J."/>
            <person name="Abebe A."/>
            <person name="Abera B."/>
            <person name="Abreu J."/>
            <person name="Acer S.C."/>
            <person name="Aftuck L."/>
            <person name="Alexander A."/>
            <person name="An P."/>
            <person name="Anderson E."/>
            <person name="Anderson S."/>
            <person name="Arachi H."/>
            <person name="Azer M."/>
            <person name="Bachantsang P."/>
            <person name="Barry A."/>
            <person name="Bayul T."/>
            <person name="Berlin A."/>
            <person name="Bessette D."/>
            <person name="Bloom T."/>
            <person name="Blye J."/>
            <person name="Boguslavskiy L."/>
            <person name="Bonnet C."/>
            <person name="Boukhgalter B."/>
            <person name="Bourzgui I."/>
            <person name="Brown A."/>
            <person name="Cahill P."/>
            <person name="Channer S."/>
            <person name="Cheshatsang Y."/>
            <person name="Chuda L."/>
            <person name="Citroen M."/>
            <person name="Collymore A."/>
            <person name="Cooke P."/>
            <person name="Costello M."/>
            <person name="D'Aco K."/>
            <person name="Daza R."/>
            <person name="De Haan G."/>
            <person name="DeGray S."/>
            <person name="DeMaso C."/>
            <person name="Dhargay N."/>
            <person name="Dooley K."/>
            <person name="Dooley E."/>
            <person name="Doricent M."/>
            <person name="Dorje P."/>
            <person name="Dorjee K."/>
            <person name="Dupes A."/>
            <person name="Elong R."/>
            <person name="Falk J."/>
            <person name="Farina A."/>
            <person name="Faro S."/>
            <person name="Ferguson D."/>
            <person name="Fisher S."/>
            <person name="Foley C.D."/>
            <person name="Franke A."/>
            <person name="Friedrich D."/>
            <person name="Gadbois L."/>
            <person name="Gearin G."/>
            <person name="Gearin C.R."/>
            <person name="Giannoukos G."/>
            <person name="Goode T."/>
            <person name="Graham J."/>
            <person name="Grandbois E."/>
            <person name="Grewal S."/>
            <person name="Gyaltsen K."/>
            <person name="Hafez N."/>
            <person name="Hagos B."/>
            <person name="Hall J."/>
            <person name="Henson C."/>
            <person name="Hollinger A."/>
            <person name="Honan T."/>
            <person name="Huard M.D."/>
            <person name="Hughes L."/>
            <person name="Hurhula B."/>
            <person name="Husby M.E."/>
            <person name="Kamat A."/>
            <person name="Kanga B."/>
            <person name="Kashin S."/>
            <person name="Khazanovich D."/>
            <person name="Kisner P."/>
            <person name="Lance K."/>
            <person name="Lara M."/>
            <person name="Lee W."/>
            <person name="Lennon N."/>
            <person name="Letendre F."/>
            <person name="LeVine R."/>
            <person name="Lipovsky A."/>
            <person name="Liu X."/>
            <person name="Liu J."/>
            <person name="Liu S."/>
            <person name="Lokyitsang T."/>
            <person name="Lokyitsang Y."/>
            <person name="Lubonja R."/>
            <person name="Lui A."/>
            <person name="MacDonald P."/>
            <person name="Magnisalis V."/>
            <person name="Maru K."/>
            <person name="Matthews C."/>
            <person name="McCusker W."/>
            <person name="McDonough S."/>
            <person name="Mehta T."/>
            <person name="Meldrim J."/>
            <person name="Meneus L."/>
            <person name="Mihai O."/>
            <person name="Mihalev A."/>
            <person name="Mihova T."/>
            <person name="Mittelman R."/>
            <person name="Mlenga V."/>
            <person name="Montmayeur A."/>
            <person name="Mulrain L."/>
            <person name="Navidi A."/>
            <person name="Naylor J."/>
            <person name="Negash T."/>
            <person name="Nguyen T."/>
            <person name="Nguyen N."/>
            <person name="Nicol R."/>
            <person name="Norbu C."/>
            <person name="Norbu N."/>
            <person name="Novod N."/>
            <person name="O'Neill B."/>
            <person name="Osman S."/>
            <person name="Markiewicz E."/>
            <person name="Oyono O.L."/>
            <person name="Patti C."/>
            <person name="Phunkhang P."/>
            <person name="Pierre F."/>
            <person name="Priest M."/>
            <person name="Raghuraman S."/>
            <person name="Rege F."/>
            <person name="Reyes R."/>
            <person name="Rise C."/>
            <person name="Rogov P."/>
            <person name="Ross K."/>
            <person name="Ryan E."/>
            <person name="Settipalli S."/>
            <person name="Shea T."/>
            <person name="Sherpa N."/>
            <person name="Shi L."/>
            <person name="Shih D."/>
            <person name="Sparrow T."/>
            <person name="Spaulding J."/>
            <person name="Stalker J."/>
            <person name="Stange-Thomann N."/>
            <person name="Stavropoulos S."/>
            <person name="Stone C."/>
            <person name="Strader C."/>
            <person name="Tesfaye S."/>
            <person name="Thomson T."/>
            <person name="Thoulutsang Y."/>
            <person name="Thoulutsang D."/>
            <person name="Topham K."/>
            <person name="Topping I."/>
            <person name="Tsamla T."/>
            <person name="Vassiliev H."/>
            <person name="Vo A."/>
            <person name="Wangchuk T."/>
            <person name="Wangdi T."/>
            <person name="Weiand M."/>
            <person name="Wilkinson J."/>
            <person name="Wilson A."/>
            <person name="Yadav S."/>
            <person name="Young G."/>
            <person name="Yu Q."/>
            <person name="Zembek L."/>
            <person name="Zhong D."/>
            <person name="Zimmer A."/>
            <person name="Zwirko Z."/>
            <person name="Jaffe D.B."/>
            <person name="Alvarez P."/>
            <person name="Brockman W."/>
            <person name="Butler J."/>
            <person name="Chin C."/>
            <person name="Gnerre S."/>
            <person name="Grabherr M."/>
            <person name="Kleber M."/>
            <person name="Mauceli E."/>
            <person name="MacCallum I."/>
        </authorList>
    </citation>
    <scope>NUCLEOTIDE SEQUENCE [LARGE SCALE GENOMIC DNA]</scope>
    <source>
        <strain evidence="2">TSC#15081-1352.22</strain>
        <strain evidence="4">Tucson 15081-1352.22</strain>
    </source>
</reference>
<dbReference type="Gene3D" id="3.40.50.720">
    <property type="entry name" value="NAD(P)-binding Rossmann-like Domain"/>
    <property type="match status" value="1"/>
</dbReference>
<reference evidence="2" key="3">
    <citation type="submission" date="2015-11" db="EMBL/GenBank/DDBJ databases">
        <authorList>
            <consortium name="FlyBase"/>
        </authorList>
    </citation>
    <scope>NUCLEOTIDE SEQUENCE</scope>
    <source>
        <strain evidence="2">TSC#15081-1352.22</strain>
    </source>
</reference>
<dbReference type="EMBL" id="CH933808">
    <property type="protein sequence ID" value="EDW10229.1"/>
    <property type="molecule type" value="Genomic_DNA"/>
</dbReference>
<dbReference type="InterPro" id="IPR036291">
    <property type="entry name" value="NAD(P)-bd_dom_sf"/>
</dbReference>
<dbReference type="OMA" id="CAHWVAL"/>
<reference evidence="2" key="2">
    <citation type="journal article" date="2008" name="Bioinformatics">
        <title>Assembly reconciliation.</title>
        <authorList>
            <person name="Zimin A.V."/>
            <person name="Smith D.R."/>
            <person name="Sutton G."/>
            <person name="Yorke J.A."/>
        </authorList>
    </citation>
    <scope>NUCLEOTIDE SEQUENCE</scope>
    <source>
        <strain evidence="2">TSC#15081-1352.22</strain>
    </source>
</reference>
<dbReference type="FunFam" id="3.40.50.720:FF:000622">
    <property type="entry name" value="D-beta-hydroxybutyrate dehydrogenase, mitochondrial"/>
    <property type="match status" value="1"/>
</dbReference>
<dbReference type="GO" id="GO:0008202">
    <property type="term" value="P:steroid metabolic process"/>
    <property type="evidence" value="ECO:0007669"/>
    <property type="project" value="TreeGrafter"/>
</dbReference>
<keyword evidence="2" id="KW-0560">Oxidoreductase</keyword>
<dbReference type="FunCoup" id="B4KPV2">
    <property type="interactions" value="17"/>
</dbReference>
<dbReference type="KEGG" id="dmo:Dmoj_GI18645"/>
<dbReference type="InterPro" id="IPR002347">
    <property type="entry name" value="SDR_fam"/>
</dbReference>
<keyword evidence="4" id="KW-1185">Reference proteome</keyword>
<dbReference type="AlphaFoldDB" id="B4KPV2"/>
<dbReference type="PANTHER" id="PTHR43313">
    <property type="entry name" value="SHORT-CHAIN DEHYDROGENASE/REDUCTASE FAMILY 9C"/>
    <property type="match status" value="1"/>
</dbReference>
<dbReference type="SMR" id="B4KPV2"/>
<feature type="transmembrane region" description="Helical" evidence="1">
    <location>
        <begin position="66"/>
        <end position="89"/>
    </location>
</feature>
<evidence type="ECO:0000313" key="4">
    <source>
        <dbReference type="Proteomes" id="UP000009192"/>
    </source>
</evidence>
<sequence>MQVFDNNMRRASRRASLRRGSISALPQKSAEIPWDIFERLFMPFLFCHAAAIVSSHLLHALNISNISTFAVFVWFALSTVGAVLFYHFVKVSASGKGVLITGCDAPLAWYLAKKLDDLGFTVYAGFAASIEDSDEAKILKEETSGRMKLLNVDVTSEKSLLEAARYVSQHLPHGAEGLWAVVHGATWIALGELEWIPFTVLRKSLDLNLLGAARLTQIFLPLVRRAHGRVVFLTSGLNRVPSPVRGIQCATQAAVDSFAACLRQEMRTRGVDVSVVAAGEFAPGNGWLNDTELREQAKQMWNQLSSEQKKTYGEDYYEAAMTSVEKYSRQAADIQPTLRVLIDAVTRTFPMARYTPVTAKEKLQIFLAEHLPPSLYESIYGEQKKFVY</sequence>
<organism evidence="2 4">
    <name type="scientific">Drosophila mojavensis</name>
    <name type="common">Fruit fly</name>
    <dbReference type="NCBI Taxonomy" id="7230"/>
    <lineage>
        <taxon>Eukaryota</taxon>
        <taxon>Metazoa</taxon>
        <taxon>Ecdysozoa</taxon>
        <taxon>Arthropoda</taxon>
        <taxon>Hexapoda</taxon>
        <taxon>Insecta</taxon>
        <taxon>Pterygota</taxon>
        <taxon>Neoptera</taxon>
        <taxon>Endopterygota</taxon>
        <taxon>Diptera</taxon>
        <taxon>Brachycera</taxon>
        <taxon>Muscomorpha</taxon>
        <taxon>Ephydroidea</taxon>
        <taxon>Drosophilidae</taxon>
        <taxon>Drosophila</taxon>
    </lineage>
</organism>
<evidence type="ECO:0000256" key="1">
    <source>
        <dbReference type="SAM" id="Phobius"/>
    </source>
</evidence>
<dbReference type="EMBL" id="CH933808">
    <property type="protein sequence ID" value="KRG05097.1"/>
    <property type="molecule type" value="Genomic_DNA"/>
</dbReference>
<gene>
    <name evidence="2" type="primary">Dmoj\GI18645</name>
    <name evidence="2" type="ORF">Dmoj_GI18645</name>
</gene>
<keyword evidence="1" id="KW-1133">Transmembrane helix</keyword>
<evidence type="ECO:0000313" key="3">
    <source>
        <dbReference type="EMBL" id="KRG05097.1"/>
    </source>
</evidence>
<name>B4KPV2_DROMO</name>
<dbReference type="Pfam" id="PF00106">
    <property type="entry name" value="adh_short"/>
    <property type="match status" value="1"/>
</dbReference>
<dbReference type="InParanoid" id="B4KPV2"/>
<keyword evidence="1" id="KW-0472">Membrane</keyword>
<dbReference type="EC" id="1.-.-.-" evidence="2 3"/>
<keyword evidence="1" id="KW-0812">Transmembrane</keyword>
<evidence type="ECO:0000313" key="2">
    <source>
        <dbReference type="EMBL" id="EDW10229.1"/>
    </source>
</evidence>
<dbReference type="Proteomes" id="UP000009192">
    <property type="component" value="Unassembled WGS sequence"/>
</dbReference>
<dbReference type="OrthoDB" id="2102561at2759"/>
<dbReference type="PANTHER" id="PTHR43313:SF50">
    <property type="entry name" value="GH26015P"/>
    <property type="match status" value="1"/>
</dbReference>
<dbReference type="SUPFAM" id="SSF51735">
    <property type="entry name" value="NAD(P)-binding Rossmann-fold domains"/>
    <property type="match status" value="1"/>
</dbReference>
<dbReference type="eggNOG" id="KOG1610">
    <property type="taxonomic scope" value="Eukaryota"/>
</dbReference>